<comment type="cofactor">
    <cofactor evidence="7">
        <name>Zn(2+)</name>
        <dbReference type="ChEBI" id="CHEBI:29105"/>
    </cofactor>
    <text evidence="7">Binds 1 zinc ion.</text>
</comment>
<dbReference type="GO" id="GO:0006508">
    <property type="term" value="P:proteolysis"/>
    <property type="evidence" value="ECO:0007669"/>
    <property type="project" value="UniProtKB-KW"/>
</dbReference>
<dbReference type="Gene3D" id="3.40.390.10">
    <property type="entry name" value="Collagenase (Catalytic Domain)"/>
    <property type="match status" value="1"/>
</dbReference>
<evidence type="ECO:0000259" key="8">
    <source>
        <dbReference type="Pfam" id="PF01432"/>
    </source>
</evidence>
<feature type="domain" description="Peptidase M3A/M3B catalytic" evidence="8">
    <location>
        <begin position="215"/>
        <end position="675"/>
    </location>
</feature>
<dbReference type="FunFam" id="3.40.390.10:FF:000074">
    <property type="entry name" value="Metalloprotease"/>
    <property type="match status" value="1"/>
</dbReference>
<keyword evidence="5 7" id="KW-0862">Zinc</keyword>
<dbReference type="Pfam" id="PF01432">
    <property type="entry name" value="Peptidase_M3"/>
    <property type="match status" value="1"/>
</dbReference>
<name>A0A7S0KLB8_9CHLO</name>
<dbReference type="GO" id="GO:0004222">
    <property type="term" value="F:metalloendopeptidase activity"/>
    <property type="evidence" value="ECO:0007669"/>
    <property type="project" value="InterPro"/>
</dbReference>
<dbReference type="InterPro" id="IPR024080">
    <property type="entry name" value="Neurolysin/TOP_N"/>
</dbReference>
<dbReference type="PANTHER" id="PTHR11804">
    <property type="entry name" value="PROTEASE M3 THIMET OLIGOPEPTIDASE-RELATED"/>
    <property type="match status" value="1"/>
</dbReference>
<dbReference type="CDD" id="cd06455">
    <property type="entry name" value="M3A_TOP"/>
    <property type="match status" value="1"/>
</dbReference>
<dbReference type="EMBL" id="HBEW01006298">
    <property type="protein sequence ID" value="CAD8585212.1"/>
    <property type="molecule type" value="Transcribed_RNA"/>
</dbReference>
<accession>A0A7S0KLB8</accession>
<evidence type="ECO:0000256" key="2">
    <source>
        <dbReference type="ARBA" id="ARBA00022670"/>
    </source>
</evidence>
<organism evidence="9">
    <name type="scientific">Ostreococcus mediterraneus</name>
    <dbReference type="NCBI Taxonomy" id="1486918"/>
    <lineage>
        <taxon>Eukaryota</taxon>
        <taxon>Viridiplantae</taxon>
        <taxon>Chlorophyta</taxon>
        <taxon>Mamiellophyceae</taxon>
        <taxon>Mamiellales</taxon>
        <taxon>Bathycoccaceae</taxon>
        <taxon>Ostreococcus</taxon>
    </lineage>
</organism>
<reference evidence="9" key="1">
    <citation type="submission" date="2021-01" db="EMBL/GenBank/DDBJ databases">
        <authorList>
            <person name="Corre E."/>
            <person name="Pelletier E."/>
            <person name="Niang G."/>
            <person name="Scheremetjew M."/>
            <person name="Finn R."/>
            <person name="Kale V."/>
            <person name="Holt S."/>
            <person name="Cochrane G."/>
            <person name="Meng A."/>
            <person name="Brown T."/>
            <person name="Cohen L."/>
        </authorList>
    </citation>
    <scope>NUCLEOTIDE SEQUENCE</scope>
    <source>
        <strain evidence="9">Clade-D-RCC2572</strain>
    </source>
</reference>
<dbReference type="InterPro" id="IPR024077">
    <property type="entry name" value="Neurolysin/TOP_dom2"/>
</dbReference>
<evidence type="ECO:0000256" key="4">
    <source>
        <dbReference type="ARBA" id="ARBA00022801"/>
    </source>
</evidence>
<keyword evidence="4 7" id="KW-0378">Hydrolase</keyword>
<dbReference type="InterPro" id="IPR024079">
    <property type="entry name" value="MetalloPept_cat_dom_sf"/>
</dbReference>
<dbReference type="SUPFAM" id="SSF55486">
    <property type="entry name" value="Metalloproteases ('zincins'), catalytic domain"/>
    <property type="match status" value="1"/>
</dbReference>
<evidence type="ECO:0000256" key="6">
    <source>
        <dbReference type="ARBA" id="ARBA00023049"/>
    </source>
</evidence>
<keyword evidence="2 7" id="KW-0645">Protease</keyword>
<dbReference type="GO" id="GO:0046872">
    <property type="term" value="F:metal ion binding"/>
    <property type="evidence" value="ECO:0007669"/>
    <property type="project" value="UniProtKB-UniRule"/>
</dbReference>
<dbReference type="Gene3D" id="1.20.1050.40">
    <property type="entry name" value="Endopeptidase. Chain P, domain 1"/>
    <property type="match status" value="1"/>
</dbReference>
<keyword evidence="6 7" id="KW-0482">Metalloprotease</keyword>
<evidence type="ECO:0000256" key="5">
    <source>
        <dbReference type="ARBA" id="ARBA00022833"/>
    </source>
</evidence>
<evidence type="ECO:0000313" key="9">
    <source>
        <dbReference type="EMBL" id="CAD8585212.1"/>
    </source>
</evidence>
<proteinExistence type="inferred from homology"/>
<evidence type="ECO:0000256" key="7">
    <source>
        <dbReference type="RuleBase" id="RU003435"/>
    </source>
</evidence>
<protein>
    <recommendedName>
        <fullName evidence="8">Peptidase M3A/M3B catalytic domain-containing protein</fullName>
    </recommendedName>
</protein>
<sequence>MSTATQQRAPAPANTPRFTANITVADVEKLTADIVREYSAALDACERGAGGSWEDTFGVTLAALGRASAASAAVTLPSMTHSDADVRKASTRGKDALKAMFDDTFTRVGVYAALKAVGAEAAPDAEAARASAYLLREFERKGAALSADYQKIYMRKLGEIEELCSSFCAAVNEDDTTVEYTDEELEGVDVNAYAVGSSPGTRLVGLIAPDLMPVMQFAKRSETRKRIAHAKAKQCQDVNTERFLRVVALRDECAKMLGYASHAEYMLKPKMASTPERAEGFLRDLLEKARGKLADDLADLQKLKDAEEGPDAGPIQNWDVSYYSRAFKATLGVDEAKIREYFPLEHVKGQILAIYQELLGLTFTRVDAEVWHEDVECYSVCETEGEKKVLGFFYLDLFPRPGKYTHQCVYPLRPSFSEGDDATTAACVNIGNLSKPTADGKPALLRFREVETFFHEFGHVMHCVLSKSKYSVHAWAWSAVPWPGGVEQDFLEVPSMMLENFVWQPEVLRQLSKHYASGETLPESEIDALSASRGALEGYARSRFISMALYDLTVHGGQGPYEFDGKKYDAVDFYNAITEKLSDIPSIEGSFACASWFHLMMGYDAGYFGYLWSEAYAADLFSEFEAKRPNVMDPSLGRKYRDTILAPCATVDGDAMLQNFLGREASLNPFLKRMGVL</sequence>
<evidence type="ECO:0000256" key="1">
    <source>
        <dbReference type="ARBA" id="ARBA00006040"/>
    </source>
</evidence>
<evidence type="ECO:0000256" key="3">
    <source>
        <dbReference type="ARBA" id="ARBA00022723"/>
    </source>
</evidence>
<dbReference type="Gene3D" id="1.10.1370.10">
    <property type="entry name" value="Neurolysin, domain 3"/>
    <property type="match status" value="1"/>
</dbReference>
<gene>
    <name evidence="9" type="ORF">OMED0929_LOCUS5328</name>
</gene>
<comment type="similarity">
    <text evidence="1 7">Belongs to the peptidase M3 family.</text>
</comment>
<dbReference type="InterPro" id="IPR045090">
    <property type="entry name" value="Pept_M3A_M3B"/>
</dbReference>
<dbReference type="AlphaFoldDB" id="A0A7S0KLB8"/>
<dbReference type="InterPro" id="IPR001567">
    <property type="entry name" value="Pept_M3A_M3B_dom"/>
</dbReference>
<keyword evidence="3 7" id="KW-0479">Metal-binding</keyword>
<dbReference type="PANTHER" id="PTHR11804:SF82">
    <property type="entry name" value="THIMET OLIGOPEPTIDASE-RELATED"/>
    <property type="match status" value="1"/>
</dbReference>
<dbReference type="GO" id="GO:0006518">
    <property type="term" value="P:peptide metabolic process"/>
    <property type="evidence" value="ECO:0007669"/>
    <property type="project" value="TreeGrafter"/>
</dbReference>